<dbReference type="InterPro" id="IPR013785">
    <property type="entry name" value="Aldolase_TIM"/>
</dbReference>
<dbReference type="GO" id="GO:0017150">
    <property type="term" value="F:tRNA dihydrouridine synthase activity"/>
    <property type="evidence" value="ECO:0007669"/>
    <property type="project" value="InterPro"/>
</dbReference>
<accession>A0A2M6WL42</accession>
<feature type="active site" description="Proton donor" evidence="13">
    <location>
        <position position="117"/>
    </location>
</feature>
<dbReference type="Gene3D" id="1.10.1200.80">
    <property type="entry name" value="Putative flavin oxidoreducatase, domain 2"/>
    <property type="match status" value="1"/>
</dbReference>
<reference evidence="17" key="1">
    <citation type="submission" date="2017-09" db="EMBL/GenBank/DDBJ databases">
        <title>Depth-based differentiation of microbial function through sediment-hosted aquifers and enrichment of novel symbionts in the deep terrestrial subsurface.</title>
        <authorList>
            <person name="Probst A.J."/>
            <person name="Ladd B."/>
            <person name="Jarett J.K."/>
            <person name="Geller-Mcgrath D.E."/>
            <person name="Sieber C.M.K."/>
            <person name="Emerson J.B."/>
            <person name="Anantharaman K."/>
            <person name="Thomas B.C."/>
            <person name="Malmstrom R."/>
            <person name="Stieglmeier M."/>
            <person name="Klingl A."/>
            <person name="Woyke T."/>
            <person name="Ryan C.M."/>
            <person name="Banfield J.F."/>
        </authorList>
    </citation>
    <scope>NUCLEOTIDE SEQUENCE [LARGE SCALE GENOMIC DNA]</scope>
</reference>
<evidence type="ECO:0000256" key="12">
    <source>
        <dbReference type="PIRNR" id="PIRNR006621"/>
    </source>
</evidence>
<organism evidence="16 17">
    <name type="scientific">Candidatus Falkowbacteria bacterium CG10_big_fil_rev_8_21_14_0_10_43_11</name>
    <dbReference type="NCBI Taxonomy" id="1974568"/>
    <lineage>
        <taxon>Bacteria</taxon>
        <taxon>Candidatus Falkowiibacteriota</taxon>
    </lineage>
</organism>
<evidence type="ECO:0000259" key="15">
    <source>
        <dbReference type="Pfam" id="PF01207"/>
    </source>
</evidence>
<keyword evidence="7" id="KW-0521">NADP</keyword>
<dbReference type="Pfam" id="PF01207">
    <property type="entry name" value="Dus"/>
    <property type="match status" value="1"/>
</dbReference>
<dbReference type="PROSITE" id="PS01136">
    <property type="entry name" value="UPF0034"/>
    <property type="match status" value="1"/>
</dbReference>
<dbReference type="AlphaFoldDB" id="A0A2M6WL42"/>
<evidence type="ECO:0000256" key="13">
    <source>
        <dbReference type="PIRSR" id="PIRSR006621-1"/>
    </source>
</evidence>
<dbReference type="InterPro" id="IPR024036">
    <property type="entry name" value="tRNA-dHydroUridine_Synthase_C"/>
</dbReference>
<keyword evidence="14" id="KW-0547">Nucleotide-binding</keyword>
<dbReference type="GO" id="GO:0000049">
    <property type="term" value="F:tRNA binding"/>
    <property type="evidence" value="ECO:0007669"/>
    <property type="project" value="UniProtKB-KW"/>
</dbReference>
<dbReference type="Proteomes" id="UP000229335">
    <property type="component" value="Unassembled WGS sequence"/>
</dbReference>
<evidence type="ECO:0000256" key="9">
    <source>
        <dbReference type="ARBA" id="ARBA00023002"/>
    </source>
</evidence>
<keyword evidence="3" id="KW-0820">tRNA-binding</keyword>
<comment type="function">
    <text evidence="2 12">Catalyzes the synthesis of 5,6-dihydrouridine (D), a modified base found in the D-loop of most tRNAs, via the reduction of the C5-C6 double bond in target uridines.</text>
</comment>
<feature type="binding site" evidence="14">
    <location>
        <begin position="243"/>
        <end position="244"/>
    </location>
    <ligand>
        <name>FMN</name>
        <dbReference type="ChEBI" id="CHEBI:58210"/>
    </ligand>
</feature>
<dbReference type="GO" id="GO:0050660">
    <property type="term" value="F:flavin adenine dinucleotide binding"/>
    <property type="evidence" value="ECO:0007669"/>
    <property type="project" value="InterPro"/>
</dbReference>
<evidence type="ECO:0000256" key="2">
    <source>
        <dbReference type="ARBA" id="ARBA00002790"/>
    </source>
</evidence>
<evidence type="ECO:0000256" key="5">
    <source>
        <dbReference type="ARBA" id="ARBA00022643"/>
    </source>
</evidence>
<dbReference type="PANTHER" id="PTHR11082:SF25">
    <property type="entry name" value="DUS-LIKE FMN-BINDING DOMAIN-CONTAINING PROTEIN"/>
    <property type="match status" value="1"/>
</dbReference>
<name>A0A2M6WL42_9BACT</name>
<sequence length="335" mass="37853">MKTEQPNLGFWIKLLKRSRRQKKPIMCLAPMSDVTDEAFRQMFVKYGKPDVLWTEFVSVNGLTSEKGYKNMLIDLKFKPNERPIVAQIFGSDPKKFYQAAKIIKKLGFDGIDINMGCPDRKIEKQGAGAALMKNYKLAQEIILATKEGAGKLPVSVKTRIGYSKNETETWVPALLAVKPAVIIVHGRTRKEMSDVPAHWSEAKKVMKLAKGTGTLIIGNGDVESLEDAHAKAREYGVDGVMIGRGALGKPWFFQPHPSPLLSKERELDIKEKLKIMVEHAVLFDRLYRDKKNFSIMKKHFKAYANGFKGAKELRIKLMAIDSVDEVKKIVKEFTI</sequence>
<keyword evidence="4 12" id="KW-0285">Flavoprotein</keyword>
<dbReference type="PIRSF" id="PIRSF006621">
    <property type="entry name" value="Dus"/>
    <property type="match status" value="1"/>
</dbReference>
<comment type="similarity">
    <text evidence="12">Belongs to the dus family.</text>
</comment>
<evidence type="ECO:0000256" key="3">
    <source>
        <dbReference type="ARBA" id="ARBA00022555"/>
    </source>
</evidence>
<comment type="catalytic activity">
    <reaction evidence="11">
        <text>a 5,6-dihydrouridine in tRNA + NAD(+) = a uridine in tRNA + NADH + H(+)</text>
        <dbReference type="Rhea" id="RHEA:54452"/>
        <dbReference type="Rhea" id="RHEA-COMP:13339"/>
        <dbReference type="Rhea" id="RHEA-COMP:13887"/>
        <dbReference type="ChEBI" id="CHEBI:15378"/>
        <dbReference type="ChEBI" id="CHEBI:57540"/>
        <dbReference type="ChEBI" id="CHEBI:57945"/>
        <dbReference type="ChEBI" id="CHEBI:65315"/>
        <dbReference type="ChEBI" id="CHEBI:74443"/>
    </reaction>
</comment>
<evidence type="ECO:0000256" key="10">
    <source>
        <dbReference type="ARBA" id="ARBA00048205"/>
    </source>
</evidence>
<gene>
    <name evidence="16" type="ORF">COU00_03970</name>
</gene>
<evidence type="ECO:0000313" key="17">
    <source>
        <dbReference type="Proteomes" id="UP000229335"/>
    </source>
</evidence>
<comment type="cofactor">
    <cofactor evidence="1 12 14">
        <name>FMN</name>
        <dbReference type="ChEBI" id="CHEBI:58210"/>
    </cofactor>
</comment>
<dbReference type="InterPro" id="IPR001269">
    <property type="entry name" value="DUS_fam"/>
</dbReference>
<dbReference type="InterPro" id="IPR018517">
    <property type="entry name" value="tRNA_hU_synthase_CS"/>
</dbReference>
<dbReference type="Gene3D" id="3.20.20.70">
    <property type="entry name" value="Aldolase class I"/>
    <property type="match status" value="1"/>
</dbReference>
<evidence type="ECO:0000256" key="1">
    <source>
        <dbReference type="ARBA" id="ARBA00001917"/>
    </source>
</evidence>
<dbReference type="InterPro" id="IPR035587">
    <property type="entry name" value="DUS-like_FMN-bd"/>
</dbReference>
<feature type="domain" description="DUS-like FMN-binding" evidence="15">
    <location>
        <begin position="28"/>
        <end position="330"/>
    </location>
</feature>
<evidence type="ECO:0000256" key="8">
    <source>
        <dbReference type="ARBA" id="ARBA00022884"/>
    </source>
</evidence>
<keyword evidence="6 12" id="KW-0819">tRNA processing</keyword>
<dbReference type="SUPFAM" id="SSF51395">
    <property type="entry name" value="FMN-linked oxidoreductases"/>
    <property type="match status" value="1"/>
</dbReference>
<evidence type="ECO:0000256" key="7">
    <source>
        <dbReference type="ARBA" id="ARBA00022857"/>
    </source>
</evidence>
<keyword evidence="5 12" id="KW-0288">FMN</keyword>
<keyword evidence="8" id="KW-0694">RNA-binding</keyword>
<comment type="catalytic activity">
    <reaction evidence="10">
        <text>a 5,6-dihydrouridine in tRNA + NADP(+) = a uridine in tRNA + NADPH + H(+)</text>
        <dbReference type="Rhea" id="RHEA:23624"/>
        <dbReference type="Rhea" id="RHEA-COMP:13339"/>
        <dbReference type="Rhea" id="RHEA-COMP:13887"/>
        <dbReference type="ChEBI" id="CHEBI:15378"/>
        <dbReference type="ChEBI" id="CHEBI:57783"/>
        <dbReference type="ChEBI" id="CHEBI:58349"/>
        <dbReference type="ChEBI" id="CHEBI:65315"/>
        <dbReference type="ChEBI" id="CHEBI:74443"/>
    </reaction>
</comment>
<protein>
    <recommendedName>
        <fullName evidence="12">tRNA-dihydrouridine synthase</fullName>
        <ecNumber evidence="12">1.3.1.-</ecNumber>
    </recommendedName>
</protein>
<feature type="binding site" evidence="14">
    <location>
        <position position="157"/>
    </location>
    <ligand>
        <name>FMN</name>
        <dbReference type="ChEBI" id="CHEBI:58210"/>
    </ligand>
</feature>
<keyword evidence="9 12" id="KW-0560">Oxidoreductase</keyword>
<comment type="caution">
    <text evidence="16">The sequence shown here is derived from an EMBL/GenBank/DDBJ whole genome shotgun (WGS) entry which is preliminary data.</text>
</comment>
<evidence type="ECO:0000256" key="14">
    <source>
        <dbReference type="PIRSR" id="PIRSR006621-2"/>
    </source>
</evidence>
<dbReference type="EMBL" id="PFAS01000070">
    <property type="protein sequence ID" value="PIT93531.1"/>
    <property type="molecule type" value="Genomic_DNA"/>
</dbReference>
<evidence type="ECO:0000313" key="16">
    <source>
        <dbReference type="EMBL" id="PIT93531.1"/>
    </source>
</evidence>
<proteinExistence type="inferred from homology"/>
<evidence type="ECO:0000256" key="6">
    <source>
        <dbReference type="ARBA" id="ARBA00022694"/>
    </source>
</evidence>
<dbReference type="EC" id="1.3.1.-" evidence="12"/>
<feature type="binding site" evidence="14">
    <location>
        <position position="185"/>
    </location>
    <ligand>
        <name>FMN</name>
        <dbReference type="ChEBI" id="CHEBI:58210"/>
    </ligand>
</feature>
<dbReference type="PANTHER" id="PTHR11082">
    <property type="entry name" value="TRNA-DIHYDROURIDINE SYNTHASE"/>
    <property type="match status" value="1"/>
</dbReference>
<feature type="binding site" evidence="14">
    <location>
        <position position="87"/>
    </location>
    <ligand>
        <name>FMN</name>
        <dbReference type="ChEBI" id="CHEBI:58210"/>
    </ligand>
</feature>
<dbReference type="CDD" id="cd02801">
    <property type="entry name" value="DUS_like_FMN"/>
    <property type="match status" value="1"/>
</dbReference>
<evidence type="ECO:0000256" key="4">
    <source>
        <dbReference type="ARBA" id="ARBA00022630"/>
    </source>
</evidence>
<evidence type="ECO:0000256" key="11">
    <source>
        <dbReference type="ARBA" id="ARBA00048802"/>
    </source>
</evidence>